<dbReference type="InterPro" id="IPR000847">
    <property type="entry name" value="LysR_HTH_N"/>
</dbReference>
<evidence type="ECO:0000313" key="7">
    <source>
        <dbReference type="Proteomes" id="UP000476511"/>
    </source>
</evidence>
<dbReference type="Gene3D" id="1.10.10.10">
    <property type="entry name" value="Winged helix-like DNA-binding domain superfamily/Winged helix DNA-binding domain"/>
    <property type="match status" value="1"/>
</dbReference>
<accession>A0A6L5R6G1</accession>
<evidence type="ECO:0000256" key="2">
    <source>
        <dbReference type="ARBA" id="ARBA00023015"/>
    </source>
</evidence>
<comment type="similarity">
    <text evidence="1">Belongs to the LysR transcriptional regulatory family.</text>
</comment>
<feature type="domain" description="HTH lysR-type" evidence="5">
    <location>
        <begin position="4"/>
        <end position="62"/>
    </location>
</feature>
<dbReference type="PROSITE" id="PS50931">
    <property type="entry name" value="HTH_LYSR"/>
    <property type="match status" value="1"/>
</dbReference>
<organism evidence="6 7">
    <name type="scientific">Agromyces kandeliae</name>
    <dbReference type="NCBI Taxonomy" id="2666141"/>
    <lineage>
        <taxon>Bacteria</taxon>
        <taxon>Bacillati</taxon>
        <taxon>Actinomycetota</taxon>
        <taxon>Actinomycetes</taxon>
        <taxon>Micrococcales</taxon>
        <taxon>Microbacteriaceae</taxon>
        <taxon>Agromyces</taxon>
    </lineage>
</organism>
<dbReference type="PANTHER" id="PTHR30346">
    <property type="entry name" value="TRANSCRIPTIONAL DUAL REGULATOR HCAR-RELATED"/>
    <property type="match status" value="1"/>
</dbReference>
<keyword evidence="2" id="KW-0805">Transcription regulation</keyword>
<dbReference type="InterPro" id="IPR036390">
    <property type="entry name" value="WH_DNA-bd_sf"/>
</dbReference>
<dbReference type="SUPFAM" id="SSF53850">
    <property type="entry name" value="Periplasmic binding protein-like II"/>
    <property type="match status" value="1"/>
</dbReference>
<evidence type="ECO:0000256" key="4">
    <source>
        <dbReference type="ARBA" id="ARBA00023163"/>
    </source>
</evidence>
<name>A0A6L5R6G1_9MICO</name>
<dbReference type="EMBL" id="WKJD01000018">
    <property type="protein sequence ID" value="MRX44747.1"/>
    <property type="molecule type" value="Genomic_DNA"/>
</dbReference>
<dbReference type="GO" id="GO:0003677">
    <property type="term" value="F:DNA binding"/>
    <property type="evidence" value="ECO:0007669"/>
    <property type="project" value="UniProtKB-KW"/>
</dbReference>
<dbReference type="AlphaFoldDB" id="A0A6L5R6G1"/>
<dbReference type="Pfam" id="PF00126">
    <property type="entry name" value="HTH_1"/>
    <property type="match status" value="1"/>
</dbReference>
<evidence type="ECO:0000256" key="1">
    <source>
        <dbReference type="ARBA" id="ARBA00009437"/>
    </source>
</evidence>
<evidence type="ECO:0000313" key="6">
    <source>
        <dbReference type="EMBL" id="MRX44747.1"/>
    </source>
</evidence>
<sequence>MNGVTVRQLEYFVAAADLGTLSAAADRCLASQAAVSTGLADMERALGLQLLVRRPAKGVVLTRPGERMLPVARRILDDLGELSQLAGAEQDEVAGPLRVACTVALSPRVLPPLAEAFAERHPRVVLDLVDGLASEVQDLVRDGTADAALLYRRQLLPGVEARTIRSLAPYAVLPEEHPLARADDVALADLADERLILVQPAGSRGVIETLIEEAGVVPRAGWAFANPETVRAMVARGLGYSVFSGRPRGTQSFDGRHVAYVRVRDAVEPNDVVLAMPHGQRRTARLDALVALLGEAGMQEAMG</sequence>
<dbReference type="InterPro" id="IPR005119">
    <property type="entry name" value="LysR_subst-bd"/>
</dbReference>
<dbReference type="GO" id="GO:0032993">
    <property type="term" value="C:protein-DNA complex"/>
    <property type="evidence" value="ECO:0007669"/>
    <property type="project" value="TreeGrafter"/>
</dbReference>
<reference evidence="6 7" key="1">
    <citation type="submission" date="2019-11" db="EMBL/GenBank/DDBJ databases">
        <title>Agromyces kandeliae sp. nov., isolated from mangrove soil.</title>
        <authorList>
            <person name="Wang R."/>
        </authorList>
    </citation>
    <scope>NUCLEOTIDE SEQUENCE [LARGE SCALE GENOMIC DNA]</scope>
    <source>
        <strain evidence="6 7">Q22</strain>
    </source>
</reference>
<keyword evidence="3" id="KW-0238">DNA-binding</keyword>
<dbReference type="InterPro" id="IPR036388">
    <property type="entry name" value="WH-like_DNA-bd_sf"/>
</dbReference>
<dbReference type="RefSeq" id="WP_154347306.1">
    <property type="nucleotide sequence ID" value="NZ_WKJD01000018.1"/>
</dbReference>
<protein>
    <submittedName>
        <fullName evidence="6">LysR family transcriptional regulator</fullName>
    </submittedName>
</protein>
<gene>
    <name evidence="6" type="ORF">GJR97_13545</name>
</gene>
<dbReference type="Proteomes" id="UP000476511">
    <property type="component" value="Unassembled WGS sequence"/>
</dbReference>
<evidence type="ECO:0000259" key="5">
    <source>
        <dbReference type="PROSITE" id="PS50931"/>
    </source>
</evidence>
<dbReference type="SUPFAM" id="SSF46785">
    <property type="entry name" value="Winged helix' DNA-binding domain"/>
    <property type="match status" value="1"/>
</dbReference>
<proteinExistence type="inferred from homology"/>
<dbReference type="Gene3D" id="3.40.190.10">
    <property type="entry name" value="Periplasmic binding protein-like II"/>
    <property type="match status" value="2"/>
</dbReference>
<dbReference type="Pfam" id="PF03466">
    <property type="entry name" value="LysR_substrate"/>
    <property type="match status" value="1"/>
</dbReference>
<dbReference type="PANTHER" id="PTHR30346:SF0">
    <property type="entry name" value="HCA OPERON TRANSCRIPTIONAL ACTIVATOR HCAR"/>
    <property type="match status" value="1"/>
</dbReference>
<evidence type="ECO:0000256" key="3">
    <source>
        <dbReference type="ARBA" id="ARBA00023125"/>
    </source>
</evidence>
<keyword evidence="4" id="KW-0804">Transcription</keyword>
<keyword evidence="7" id="KW-1185">Reference proteome</keyword>
<comment type="caution">
    <text evidence="6">The sequence shown here is derived from an EMBL/GenBank/DDBJ whole genome shotgun (WGS) entry which is preliminary data.</text>
</comment>
<dbReference type="GO" id="GO:0003700">
    <property type="term" value="F:DNA-binding transcription factor activity"/>
    <property type="evidence" value="ECO:0007669"/>
    <property type="project" value="InterPro"/>
</dbReference>